<proteinExistence type="predicted"/>
<gene>
    <name evidence="1" type="ORF">AAEO56_12030</name>
</gene>
<name>A0ABU9HXV6_9FLAO</name>
<organism evidence="1 2">
    <name type="scientific">Flavobacterium arundinis</name>
    <dbReference type="NCBI Taxonomy" id="3139143"/>
    <lineage>
        <taxon>Bacteria</taxon>
        <taxon>Pseudomonadati</taxon>
        <taxon>Bacteroidota</taxon>
        <taxon>Flavobacteriia</taxon>
        <taxon>Flavobacteriales</taxon>
        <taxon>Flavobacteriaceae</taxon>
        <taxon>Flavobacterium</taxon>
    </lineage>
</organism>
<dbReference type="EMBL" id="JBBYHR010000006">
    <property type="protein sequence ID" value="MEL1244996.1"/>
    <property type="molecule type" value="Genomic_DNA"/>
</dbReference>
<dbReference type="SUPFAM" id="SSF48208">
    <property type="entry name" value="Six-hairpin glycosidases"/>
    <property type="match status" value="1"/>
</dbReference>
<reference evidence="1 2" key="1">
    <citation type="submission" date="2024-04" db="EMBL/GenBank/DDBJ databases">
        <title>Flavobacterium sp. DGU11 16S ribosomal RNA gene Genome sequencing and assembly.</title>
        <authorList>
            <person name="Park S."/>
        </authorList>
    </citation>
    <scope>NUCLEOTIDE SEQUENCE [LARGE SCALE GENOMIC DNA]</scope>
    <source>
        <strain evidence="1 2">DGU11</strain>
    </source>
</reference>
<dbReference type="RefSeq" id="WP_341697311.1">
    <property type="nucleotide sequence ID" value="NZ_JBBYHR010000006.1"/>
</dbReference>
<keyword evidence="2" id="KW-1185">Reference proteome</keyword>
<evidence type="ECO:0000313" key="2">
    <source>
        <dbReference type="Proteomes" id="UP001464555"/>
    </source>
</evidence>
<dbReference type="InterPro" id="IPR008928">
    <property type="entry name" value="6-hairpin_glycosidase_sf"/>
</dbReference>
<comment type="caution">
    <text evidence="1">The sequence shown here is derived from an EMBL/GenBank/DDBJ whole genome shotgun (WGS) entry which is preliminary data.</text>
</comment>
<accession>A0ABU9HXV6</accession>
<evidence type="ECO:0000313" key="1">
    <source>
        <dbReference type="EMBL" id="MEL1244996.1"/>
    </source>
</evidence>
<dbReference type="Proteomes" id="UP001464555">
    <property type="component" value="Unassembled WGS sequence"/>
</dbReference>
<sequence>MDTLEIVKKETAEGKGGEKDVAGGYAHLMVNVWKITGDRKYLDEAITAARKLAEMGNEIFYQANNTAFSALALLRLYKETKDEQFLETSYLCIAGIMRNVQLWECNYGNAKSFDNFFGVFPLNDAPYKAAYEEMEVYAALNDYIKEAAEIKAPILPSLYVLLPEFVKYSVSRLTCYYPILLPPDILSKEIKTGEVEPKLWIPVEDLYDGWQQHGQVGQEVYGAGVGFGIVPRQYIKIEDEDFLIYTDYPVLQKLNLKQKTLTLQFIGTDTFQSRLLIINPDKDKNKVPVASMSQKTKDSVMKPERASREEVEYSVAGNAKIKIRWQ</sequence>
<protein>
    <submittedName>
        <fullName evidence="1">Uncharacterized protein</fullName>
    </submittedName>
</protein>